<dbReference type="EMBL" id="JARAKH010000038">
    <property type="protein sequence ID" value="KAK8383163.1"/>
    <property type="molecule type" value="Genomic_DNA"/>
</dbReference>
<evidence type="ECO:0000256" key="1">
    <source>
        <dbReference type="SAM" id="MobiDB-lite"/>
    </source>
</evidence>
<comment type="caution">
    <text evidence="2">The sequence shown here is derived from an EMBL/GenBank/DDBJ whole genome shotgun (WGS) entry which is preliminary data.</text>
</comment>
<dbReference type="Proteomes" id="UP001487740">
    <property type="component" value="Unassembled WGS sequence"/>
</dbReference>
<accession>A0AAW0T7J5</accession>
<proteinExistence type="predicted"/>
<dbReference type="AlphaFoldDB" id="A0AAW0T7J5"/>
<gene>
    <name evidence="2" type="ORF">O3P69_011588</name>
</gene>
<sequence>MIRKESWASVESDGGHGRCPRKCGVAKVGEKGERAASPPQLRLQWLTSLRRAEALRRIIEEEHRDLPL</sequence>
<name>A0AAW0T7J5_SCYPA</name>
<organism evidence="2 3">
    <name type="scientific">Scylla paramamosain</name>
    <name type="common">Mud crab</name>
    <dbReference type="NCBI Taxonomy" id="85552"/>
    <lineage>
        <taxon>Eukaryota</taxon>
        <taxon>Metazoa</taxon>
        <taxon>Ecdysozoa</taxon>
        <taxon>Arthropoda</taxon>
        <taxon>Crustacea</taxon>
        <taxon>Multicrustacea</taxon>
        <taxon>Malacostraca</taxon>
        <taxon>Eumalacostraca</taxon>
        <taxon>Eucarida</taxon>
        <taxon>Decapoda</taxon>
        <taxon>Pleocyemata</taxon>
        <taxon>Brachyura</taxon>
        <taxon>Eubrachyura</taxon>
        <taxon>Portunoidea</taxon>
        <taxon>Portunidae</taxon>
        <taxon>Portuninae</taxon>
        <taxon>Scylla</taxon>
    </lineage>
</organism>
<evidence type="ECO:0000313" key="3">
    <source>
        <dbReference type="Proteomes" id="UP001487740"/>
    </source>
</evidence>
<evidence type="ECO:0000313" key="2">
    <source>
        <dbReference type="EMBL" id="KAK8383163.1"/>
    </source>
</evidence>
<protein>
    <submittedName>
        <fullName evidence="2">Uncharacterized protein</fullName>
    </submittedName>
</protein>
<feature type="region of interest" description="Disordered" evidence="1">
    <location>
        <begin position="1"/>
        <end position="22"/>
    </location>
</feature>
<keyword evidence="3" id="KW-1185">Reference proteome</keyword>
<reference evidence="2 3" key="1">
    <citation type="submission" date="2023-03" db="EMBL/GenBank/DDBJ databases">
        <title>High-quality genome of Scylla paramamosain provides insights in environmental adaptation.</title>
        <authorList>
            <person name="Zhang L."/>
        </authorList>
    </citation>
    <scope>NUCLEOTIDE SEQUENCE [LARGE SCALE GENOMIC DNA]</scope>
    <source>
        <strain evidence="2">LZ_2023a</strain>
        <tissue evidence="2">Muscle</tissue>
    </source>
</reference>